<evidence type="ECO:0000313" key="2">
    <source>
        <dbReference type="EMBL" id="SCU85940.1"/>
    </source>
</evidence>
<protein>
    <submittedName>
        <fullName evidence="2">LANO_0C06084g1_1</fullName>
    </submittedName>
</protein>
<comment type="similarity">
    <text evidence="1">Belongs to the actin family.</text>
</comment>
<dbReference type="Gene3D" id="3.30.420.40">
    <property type="match status" value="2"/>
</dbReference>
<dbReference type="AlphaFoldDB" id="A0A1G4J7Y7"/>
<dbReference type="EMBL" id="LT598446">
    <property type="protein sequence ID" value="SCU85940.1"/>
    <property type="molecule type" value="Genomic_DNA"/>
</dbReference>
<evidence type="ECO:0000313" key="3">
    <source>
        <dbReference type="Proteomes" id="UP000189911"/>
    </source>
</evidence>
<gene>
    <name evidence="2" type="ORF">LANO_0C06084G</name>
</gene>
<dbReference type="InterPro" id="IPR043129">
    <property type="entry name" value="ATPase_NBD"/>
</dbReference>
<dbReference type="SUPFAM" id="SSF53067">
    <property type="entry name" value="Actin-like ATPase domain"/>
    <property type="match status" value="2"/>
</dbReference>
<dbReference type="Pfam" id="PF00022">
    <property type="entry name" value="Actin"/>
    <property type="match status" value="1"/>
</dbReference>
<dbReference type="Proteomes" id="UP000189911">
    <property type="component" value="Chromosome C"/>
</dbReference>
<dbReference type="SMART" id="SM00268">
    <property type="entry name" value="ACTIN"/>
    <property type="match status" value="1"/>
</dbReference>
<name>A0A1G4J7Y7_9SACH</name>
<organism evidence="2 3">
    <name type="scientific">Lachancea nothofagi CBS 11611</name>
    <dbReference type="NCBI Taxonomy" id="1266666"/>
    <lineage>
        <taxon>Eukaryota</taxon>
        <taxon>Fungi</taxon>
        <taxon>Dikarya</taxon>
        <taxon>Ascomycota</taxon>
        <taxon>Saccharomycotina</taxon>
        <taxon>Saccharomycetes</taxon>
        <taxon>Saccharomycetales</taxon>
        <taxon>Saccharomycetaceae</taxon>
        <taxon>Lachancea</taxon>
    </lineage>
</organism>
<dbReference type="InterPro" id="IPR004000">
    <property type="entry name" value="Actin"/>
</dbReference>
<evidence type="ECO:0000256" key="1">
    <source>
        <dbReference type="RuleBase" id="RU000487"/>
    </source>
</evidence>
<keyword evidence="3" id="KW-1185">Reference proteome</keyword>
<proteinExistence type="inferred from homology"/>
<dbReference type="PANTHER" id="PTHR11937">
    <property type="entry name" value="ACTIN"/>
    <property type="match status" value="1"/>
</dbReference>
<dbReference type="OrthoDB" id="337660at2759"/>
<sequence>MAKSHVVIQFGSKVICIGKCGEPEPLLTHFWSPEVAFNRVIMARLFHSWFQQPLMVKSTETDVLVVENVLLPIDKKRLICQVLLENLSVANVKFVPDVLMSLVAGGLRNGIVIDWGWEHLLATPVCDLRVLEREMQVSVKGCEKLCEEIYKLVDSDVKLETLLKQAWQDGERDETIEKVRHLIDQDFIGQGESECDFDLDEYPVIQMLRKIYESLALDIRKKLTKNVIVTGLPSWSPELRSRLQDLLPHDFRIVDTQGPWVGGSLYAELLITADALQPNKSDVRSTTEQVIKNDWHLRKFEYLKK</sequence>
<accession>A0A1G4J7Y7</accession>
<reference evidence="3" key="1">
    <citation type="submission" date="2016-03" db="EMBL/GenBank/DDBJ databases">
        <authorList>
            <person name="Devillers Hugo."/>
        </authorList>
    </citation>
    <scope>NUCLEOTIDE SEQUENCE [LARGE SCALE GENOMIC DNA]</scope>
</reference>